<dbReference type="Gene3D" id="3.60.20.10">
    <property type="entry name" value="Glutamine Phosphoribosylpyrophosphate, subunit 1, domain 1"/>
    <property type="match status" value="1"/>
</dbReference>
<evidence type="ECO:0000259" key="1">
    <source>
        <dbReference type="PROSITE" id="PS51278"/>
    </source>
</evidence>
<dbReference type="EMBL" id="JAEHOD010000016">
    <property type="protein sequence ID" value="KAG2448871.1"/>
    <property type="molecule type" value="Genomic_DNA"/>
</dbReference>
<dbReference type="SMART" id="SM01172">
    <property type="entry name" value="DUF3700"/>
    <property type="match status" value="1"/>
</dbReference>
<dbReference type="SUPFAM" id="SSF56235">
    <property type="entry name" value="N-terminal nucleophile aminohydrolases (Ntn hydrolases)"/>
    <property type="match status" value="1"/>
</dbReference>
<organism evidence="2 3">
    <name type="scientific">Chlamydomonas schloesseri</name>
    <dbReference type="NCBI Taxonomy" id="2026947"/>
    <lineage>
        <taxon>Eukaryota</taxon>
        <taxon>Viridiplantae</taxon>
        <taxon>Chlorophyta</taxon>
        <taxon>core chlorophytes</taxon>
        <taxon>Chlorophyceae</taxon>
        <taxon>CS clade</taxon>
        <taxon>Chlamydomonadales</taxon>
        <taxon>Chlamydomonadaceae</taxon>
        <taxon>Chlamydomonas</taxon>
    </lineage>
</organism>
<sequence>MLATSAPATTGAFFAYVKPSGLLGLFGSRDSASSRIDRAAARYAEVAPKSPQSVSIGSPTVAKFCYPGGAIAVQPGVQAITDHLVRITPYVHNSKDQVLVFFGTLSNLHDLRARTHEFAGRGKGGLDPAAASGTGAQTTTCLLQMYRHFSGKEVMMLAELQGQYAFVLYDAVKKQAFAARDPSGSEPLFYKLDADGAVLFTNDLNSLPSGESDRKGWKELAPGHYMCGRTITQFALSLDGLATRVHKESLDADALHAMLQAEVKAEEEERTFGFGSRPRLSRNRSK</sequence>
<keyword evidence="3" id="KW-1185">Reference proteome</keyword>
<proteinExistence type="predicted"/>
<accession>A0A835WK33</accession>
<gene>
    <name evidence="2" type="ORF">HYH02_006221</name>
</gene>
<protein>
    <recommendedName>
        <fullName evidence="1">Glutamine amidotransferase type-2 domain-containing protein</fullName>
    </recommendedName>
</protein>
<dbReference type="CDD" id="cd00352">
    <property type="entry name" value="Gn_AT_II"/>
    <property type="match status" value="1"/>
</dbReference>
<dbReference type="PANTHER" id="PTHR45952:SF4">
    <property type="entry name" value="ALUMINUM INDUCED PROTEIN WITH YGL AND LRDR MOTIFS"/>
    <property type="match status" value="1"/>
</dbReference>
<dbReference type="InterPro" id="IPR029055">
    <property type="entry name" value="Ntn_hydrolases_N"/>
</dbReference>
<dbReference type="Proteomes" id="UP000613740">
    <property type="component" value="Unassembled WGS sequence"/>
</dbReference>
<dbReference type="Pfam" id="PF13537">
    <property type="entry name" value="GATase_7"/>
    <property type="match status" value="1"/>
</dbReference>
<comment type="caution">
    <text evidence="2">The sequence shown here is derived from an EMBL/GenBank/DDBJ whole genome shotgun (WGS) entry which is preliminary data.</text>
</comment>
<dbReference type="InterPro" id="IPR024286">
    <property type="entry name" value="DUF3700"/>
</dbReference>
<evidence type="ECO:0000313" key="2">
    <source>
        <dbReference type="EMBL" id="KAG2448871.1"/>
    </source>
</evidence>
<dbReference type="InterPro" id="IPR044828">
    <property type="entry name" value="TSJT1-like"/>
</dbReference>
<dbReference type="AlphaFoldDB" id="A0A835WK33"/>
<dbReference type="PANTHER" id="PTHR45952">
    <property type="entry name" value="ALUMINUM INDUCED PROTEIN WITH YGL AND LRDR MOTIFS"/>
    <property type="match status" value="1"/>
</dbReference>
<name>A0A835WK33_9CHLO</name>
<dbReference type="PROSITE" id="PS51278">
    <property type="entry name" value="GATASE_TYPE_2"/>
    <property type="match status" value="1"/>
</dbReference>
<dbReference type="OrthoDB" id="2019121at2759"/>
<dbReference type="InterPro" id="IPR017932">
    <property type="entry name" value="GATase_2_dom"/>
</dbReference>
<evidence type="ECO:0000313" key="3">
    <source>
        <dbReference type="Proteomes" id="UP000613740"/>
    </source>
</evidence>
<feature type="domain" description="Glutamine amidotransferase type-2" evidence="1">
    <location>
        <begin position="20"/>
        <end position="231"/>
    </location>
</feature>
<reference evidence="2" key="1">
    <citation type="journal article" date="2020" name="bioRxiv">
        <title>Comparative genomics of Chlamydomonas.</title>
        <authorList>
            <person name="Craig R.J."/>
            <person name="Hasan A.R."/>
            <person name="Ness R.W."/>
            <person name="Keightley P.D."/>
        </authorList>
    </citation>
    <scope>NUCLEOTIDE SEQUENCE</scope>
    <source>
        <strain evidence="2">CCAP 11/173</strain>
    </source>
</reference>